<dbReference type="Proteomes" id="UP001338309">
    <property type="component" value="Unassembled WGS sequence"/>
</dbReference>
<evidence type="ECO:0000313" key="1">
    <source>
        <dbReference type="EMBL" id="GMQ30572.1"/>
    </source>
</evidence>
<reference evidence="1 2" key="1">
    <citation type="submission" date="2023-08" db="EMBL/GenBank/DDBJ databases">
        <title>Draft genome sequence of Algoriphagus confluentis.</title>
        <authorList>
            <person name="Takatani N."/>
            <person name="Hosokawa M."/>
            <person name="Sawabe T."/>
        </authorList>
    </citation>
    <scope>NUCLEOTIDE SEQUENCE [LARGE SCALE GENOMIC DNA]</scope>
    <source>
        <strain evidence="1 2">NBRC 111222</strain>
    </source>
</reference>
<evidence type="ECO:0000313" key="2">
    <source>
        <dbReference type="Proteomes" id="UP001338309"/>
    </source>
</evidence>
<comment type="caution">
    <text evidence="1">The sequence shown here is derived from an EMBL/GenBank/DDBJ whole genome shotgun (WGS) entry which is preliminary data.</text>
</comment>
<sequence length="71" mass="7990">MKTILIEPEDQEQLKAITTVLKAMKVKFSTSKMDVESLRILKSVAKGFKELKDVESGKIKARNVQDVLAEL</sequence>
<accession>A0ABQ6PRM2</accession>
<organism evidence="1 2">
    <name type="scientific">Algoriphagus confluentis</name>
    <dbReference type="NCBI Taxonomy" id="1697556"/>
    <lineage>
        <taxon>Bacteria</taxon>
        <taxon>Pseudomonadati</taxon>
        <taxon>Bacteroidota</taxon>
        <taxon>Cytophagia</taxon>
        <taxon>Cytophagales</taxon>
        <taxon>Cyclobacteriaceae</taxon>
        <taxon>Algoriphagus</taxon>
    </lineage>
</organism>
<dbReference type="RefSeq" id="WP_338225281.1">
    <property type="nucleotide sequence ID" value="NZ_BTPD01000010.1"/>
</dbReference>
<gene>
    <name evidence="1" type="ORF">Aconfl_32150</name>
</gene>
<protein>
    <submittedName>
        <fullName evidence="1">Uncharacterized protein</fullName>
    </submittedName>
</protein>
<keyword evidence="2" id="KW-1185">Reference proteome</keyword>
<name>A0ABQ6PRM2_9BACT</name>
<dbReference type="InterPro" id="IPR020271">
    <property type="entry name" value="Uncharacterised_MJ1172"/>
</dbReference>
<dbReference type="EMBL" id="BTPD01000010">
    <property type="protein sequence ID" value="GMQ30572.1"/>
    <property type="molecule type" value="Genomic_DNA"/>
</dbReference>
<dbReference type="Pfam" id="PF10884">
    <property type="entry name" value="DUF2683"/>
    <property type="match status" value="1"/>
</dbReference>
<proteinExistence type="predicted"/>